<keyword evidence="3" id="KW-1185">Reference proteome</keyword>
<sequence>MPPVVFSPTGTAGDLSVDHDPDTLAGPEFVPGRKSGPHGPPVVVGTGGWQGIRAIS</sequence>
<name>A0ABQ2WYY8_9ACTN</name>
<feature type="region of interest" description="Disordered" evidence="1">
    <location>
        <begin position="1"/>
        <end position="56"/>
    </location>
</feature>
<proteinExistence type="predicted"/>
<evidence type="ECO:0000256" key="1">
    <source>
        <dbReference type="SAM" id="MobiDB-lite"/>
    </source>
</evidence>
<evidence type="ECO:0000313" key="2">
    <source>
        <dbReference type="EMBL" id="GGW81697.1"/>
    </source>
</evidence>
<reference evidence="3" key="1">
    <citation type="journal article" date="2019" name="Int. J. Syst. Evol. Microbiol.">
        <title>The Global Catalogue of Microorganisms (GCM) 10K type strain sequencing project: providing services to taxonomists for standard genome sequencing and annotation.</title>
        <authorList>
            <consortium name="The Broad Institute Genomics Platform"/>
            <consortium name="The Broad Institute Genome Sequencing Center for Infectious Disease"/>
            <person name="Wu L."/>
            <person name="Ma J."/>
        </authorList>
    </citation>
    <scope>NUCLEOTIDE SEQUENCE [LARGE SCALE GENOMIC DNA]</scope>
    <source>
        <strain evidence="3">JCM 4866</strain>
    </source>
</reference>
<evidence type="ECO:0000313" key="3">
    <source>
        <dbReference type="Proteomes" id="UP000617743"/>
    </source>
</evidence>
<protein>
    <submittedName>
        <fullName evidence="2">Uncharacterized protein</fullName>
    </submittedName>
</protein>
<accession>A0ABQ2WYY8</accession>
<organism evidence="2 3">
    <name type="scientific">Streptomyces lomondensis</name>
    <dbReference type="NCBI Taxonomy" id="68229"/>
    <lineage>
        <taxon>Bacteria</taxon>
        <taxon>Bacillati</taxon>
        <taxon>Actinomycetota</taxon>
        <taxon>Actinomycetes</taxon>
        <taxon>Kitasatosporales</taxon>
        <taxon>Streptomycetaceae</taxon>
        <taxon>Streptomyces</taxon>
    </lineage>
</organism>
<dbReference type="EMBL" id="BMWC01000001">
    <property type="protein sequence ID" value="GGW81697.1"/>
    <property type="molecule type" value="Genomic_DNA"/>
</dbReference>
<comment type="caution">
    <text evidence="2">The sequence shown here is derived from an EMBL/GenBank/DDBJ whole genome shotgun (WGS) entry which is preliminary data.</text>
</comment>
<gene>
    <name evidence="2" type="ORF">GCM10010383_07090</name>
</gene>
<dbReference type="Proteomes" id="UP000617743">
    <property type="component" value="Unassembled WGS sequence"/>
</dbReference>